<reference evidence="2" key="1">
    <citation type="submission" date="2019-12" db="EMBL/GenBank/DDBJ databases">
        <title>Genome sequencing and annotation of Brassica cretica.</title>
        <authorList>
            <person name="Studholme D.J."/>
            <person name="Sarris P."/>
        </authorList>
    </citation>
    <scope>NUCLEOTIDE SEQUENCE</scope>
    <source>
        <strain evidence="2">PFS-109/04</strain>
        <tissue evidence="2">Leaf</tissue>
    </source>
</reference>
<feature type="compositionally biased region" description="Basic and acidic residues" evidence="1">
    <location>
        <begin position="85"/>
        <end position="95"/>
    </location>
</feature>
<feature type="compositionally biased region" description="Low complexity" evidence="1">
    <location>
        <begin position="51"/>
        <end position="60"/>
    </location>
</feature>
<feature type="compositionally biased region" description="Basic and acidic residues" evidence="1">
    <location>
        <begin position="1"/>
        <end position="15"/>
    </location>
</feature>
<dbReference type="Proteomes" id="UP000712600">
    <property type="component" value="Unassembled WGS sequence"/>
</dbReference>
<dbReference type="EMBL" id="QGKX02001521">
    <property type="protein sequence ID" value="KAF3512667.1"/>
    <property type="molecule type" value="Genomic_DNA"/>
</dbReference>
<sequence length="154" mass="16344">MVGSRPREARKENVVEKVTVSNRFGGLSEEGVMENPSDDVERDDENKENENSANLSSAASSGVFGKNLSFAAKGVSGNQTLPKFGVKDKGTDKIRGPNLLKPKSRNVGPTHGLVFGPPRGETGLLVSGKRLRVENVSVGRPGGVFAGVGELRRD</sequence>
<evidence type="ECO:0000313" key="3">
    <source>
        <dbReference type="Proteomes" id="UP000712600"/>
    </source>
</evidence>
<gene>
    <name evidence="2" type="ORF">F2Q69_00007446</name>
</gene>
<dbReference type="AlphaFoldDB" id="A0A8S9PI66"/>
<comment type="caution">
    <text evidence="2">The sequence shown here is derived from an EMBL/GenBank/DDBJ whole genome shotgun (WGS) entry which is preliminary data.</text>
</comment>
<evidence type="ECO:0000313" key="2">
    <source>
        <dbReference type="EMBL" id="KAF3512667.1"/>
    </source>
</evidence>
<protein>
    <submittedName>
        <fullName evidence="2">Uncharacterized protein</fullName>
    </submittedName>
</protein>
<proteinExistence type="predicted"/>
<name>A0A8S9PI66_BRACR</name>
<feature type="region of interest" description="Disordered" evidence="1">
    <location>
        <begin position="1"/>
        <end position="60"/>
    </location>
</feature>
<evidence type="ECO:0000256" key="1">
    <source>
        <dbReference type="SAM" id="MobiDB-lite"/>
    </source>
</evidence>
<organism evidence="2 3">
    <name type="scientific">Brassica cretica</name>
    <name type="common">Mustard</name>
    <dbReference type="NCBI Taxonomy" id="69181"/>
    <lineage>
        <taxon>Eukaryota</taxon>
        <taxon>Viridiplantae</taxon>
        <taxon>Streptophyta</taxon>
        <taxon>Embryophyta</taxon>
        <taxon>Tracheophyta</taxon>
        <taxon>Spermatophyta</taxon>
        <taxon>Magnoliopsida</taxon>
        <taxon>eudicotyledons</taxon>
        <taxon>Gunneridae</taxon>
        <taxon>Pentapetalae</taxon>
        <taxon>rosids</taxon>
        <taxon>malvids</taxon>
        <taxon>Brassicales</taxon>
        <taxon>Brassicaceae</taxon>
        <taxon>Brassiceae</taxon>
        <taxon>Brassica</taxon>
    </lineage>
</organism>
<accession>A0A8S9PI66</accession>
<feature type="region of interest" description="Disordered" evidence="1">
    <location>
        <begin position="79"/>
        <end position="120"/>
    </location>
</feature>